<proteinExistence type="predicted"/>
<name>A0ABS3C3H6_9BACT</name>
<evidence type="ECO:0000313" key="2">
    <source>
        <dbReference type="EMBL" id="MBN7810691.1"/>
    </source>
</evidence>
<keyword evidence="1" id="KW-1277">Toxin-antitoxin system</keyword>
<sequence length="84" mass="10087">MSFKIKLLDSARNDIHEIIDWYSGKEKRLGDRFYQALKSAMEYIKRNPYNCQIAYRDVRNKPLGKFPYQVHYCIEEPDKTLIVL</sequence>
<dbReference type="InterPro" id="IPR007712">
    <property type="entry name" value="RelE/ParE_toxin"/>
</dbReference>
<dbReference type="Gene3D" id="3.30.2310.20">
    <property type="entry name" value="RelE-like"/>
    <property type="match status" value="1"/>
</dbReference>
<dbReference type="InterPro" id="IPR035093">
    <property type="entry name" value="RelE/ParE_toxin_dom_sf"/>
</dbReference>
<dbReference type="Proteomes" id="UP000664317">
    <property type="component" value="Unassembled WGS sequence"/>
</dbReference>
<dbReference type="EMBL" id="JAFKCT010000002">
    <property type="protein sequence ID" value="MBN7810691.1"/>
    <property type="molecule type" value="Genomic_DNA"/>
</dbReference>
<keyword evidence="3" id="KW-1185">Reference proteome</keyword>
<protein>
    <submittedName>
        <fullName evidence="2">Type II toxin-antitoxin system RelE/ParE family toxin</fullName>
    </submittedName>
</protein>
<dbReference type="Pfam" id="PF05016">
    <property type="entry name" value="ParE_toxin"/>
    <property type="match status" value="1"/>
</dbReference>
<organism evidence="2 3">
    <name type="scientific">Algoriphagus oliviformis</name>
    <dbReference type="NCBI Taxonomy" id="2811231"/>
    <lineage>
        <taxon>Bacteria</taxon>
        <taxon>Pseudomonadati</taxon>
        <taxon>Bacteroidota</taxon>
        <taxon>Cytophagia</taxon>
        <taxon>Cytophagales</taxon>
        <taxon>Cyclobacteriaceae</taxon>
        <taxon>Algoriphagus</taxon>
    </lineage>
</organism>
<accession>A0ABS3C3H6</accession>
<evidence type="ECO:0000313" key="3">
    <source>
        <dbReference type="Proteomes" id="UP000664317"/>
    </source>
</evidence>
<evidence type="ECO:0000256" key="1">
    <source>
        <dbReference type="ARBA" id="ARBA00022649"/>
    </source>
</evidence>
<gene>
    <name evidence="2" type="ORF">J0A68_06980</name>
</gene>
<comment type="caution">
    <text evidence="2">The sequence shown here is derived from an EMBL/GenBank/DDBJ whole genome shotgun (WGS) entry which is preliminary data.</text>
</comment>
<dbReference type="RefSeq" id="WP_206577466.1">
    <property type="nucleotide sequence ID" value="NZ_JAFKCT010000002.1"/>
</dbReference>
<reference evidence="2 3" key="1">
    <citation type="submission" date="2021-03" db="EMBL/GenBank/DDBJ databases">
        <title>novel species isolated from a fishpond in China.</title>
        <authorList>
            <person name="Lu H."/>
            <person name="Cai Z."/>
        </authorList>
    </citation>
    <scope>NUCLEOTIDE SEQUENCE [LARGE SCALE GENOMIC DNA]</scope>
    <source>
        <strain evidence="2 3">H41</strain>
    </source>
</reference>